<dbReference type="Pfam" id="PF04773">
    <property type="entry name" value="FecR"/>
    <property type="match status" value="1"/>
</dbReference>
<dbReference type="InterPro" id="IPR032623">
    <property type="entry name" value="FecR_N"/>
</dbReference>
<dbReference type="Proteomes" id="UP000426235">
    <property type="component" value="Chromosome"/>
</dbReference>
<dbReference type="PIRSF" id="PIRSF018266">
    <property type="entry name" value="FecR"/>
    <property type="match status" value="1"/>
</dbReference>
<feature type="domain" description="FecR protein" evidence="1">
    <location>
        <begin position="109"/>
        <end position="200"/>
    </location>
</feature>
<evidence type="ECO:0000259" key="1">
    <source>
        <dbReference type="Pfam" id="PF04773"/>
    </source>
</evidence>
<sequence length="321" mass="35820">MSSEDSIEAQAAEWVLRLSEGELSEQERQAFEHWCQLDHRHQATFERISSVVAQLHSLRSQRVPVRAALQVPGKRRNRARHLLGTAVLLANLGVILSFSGYRVDDLFADVHTSPGQWQTRTLEDGSRITLYGNSAIDVQFDGAQRRIALRRGQVLVDVAHEQSRPFVVSTTEGSFKALGTRFVVSHGEGQSELSMLQSVVQVQSADRSQSLEVQGGGRAWARRDAVGRLPDIDPASLEQAWQRHQLVVDQVPLVQVLEALGRQRRGHLQFDAAALADLNVSAVLPLDDTDRALQLLAQALPIRLQQYTPLWTRIERVASEK</sequence>
<dbReference type="AlphaFoldDB" id="A0A6I6H1A9"/>
<protein>
    <submittedName>
        <fullName evidence="3">DUF4880 domain-containing protein</fullName>
    </submittedName>
</protein>
<dbReference type="Pfam" id="PF16220">
    <property type="entry name" value="DUF4880"/>
    <property type="match status" value="1"/>
</dbReference>
<feature type="domain" description="FecR N-terminal" evidence="2">
    <location>
        <begin position="10"/>
        <end position="50"/>
    </location>
</feature>
<proteinExistence type="predicted"/>
<dbReference type="Gene3D" id="2.60.120.1440">
    <property type="match status" value="1"/>
</dbReference>
<dbReference type="PANTHER" id="PTHR30273">
    <property type="entry name" value="PERIPLASMIC SIGNAL SENSOR AND SIGMA FACTOR ACTIVATOR FECR-RELATED"/>
    <property type="match status" value="1"/>
</dbReference>
<accession>A0A6I6H1A9</accession>
<evidence type="ECO:0000313" key="3">
    <source>
        <dbReference type="EMBL" id="QGW78016.1"/>
    </source>
</evidence>
<name>A0A6I6H1A9_9PSED</name>
<evidence type="ECO:0000313" key="4">
    <source>
        <dbReference type="Proteomes" id="UP000426235"/>
    </source>
</evidence>
<dbReference type="GO" id="GO:0016989">
    <property type="term" value="F:sigma factor antagonist activity"/>
    <property type="evidence" value="ECO:0007669"/>
    <property type="project" value="TreeGrafter"/>
</dbReference>
<dbReference type="PANTHER" id="PTHR30273:SF2">
    <property type="entry name" value="PROTEIN FECR"/>
    <property type="match status" value="1"/>
</dbReference>
<keyword evidence="4" id="KW-1185">Reference proteome</keyword>
<dbReference type="RefSeq" id="WP_157192960.1">
    <property type="nucleotide sequence ID" value="NZ_CP046621.1"/>
</dbReference>
<dbReference type="InterPro" id="IPR012373">
    <property type="entry name" value="Ferrdict_sens_TM"/>
</dbReference>
<evidence type="ECO:0000259" key="2">
    <source>
        <dbReference type="Pfam" id="PF16220"/>
    </source>
</evidence>
<organism evidence="3 4">
    <name type="scientific">Pseudomonas alkylphenolica</name>
    <dbReference type="NCBI Taxonomy" id="237609"/>
    <lineage>
        <taxon>Bacteria</taxon>
        <taxon>Pseudomonadati</taxon>
        <taxon>Pseudomonadota</taxon>
        <taxon>Gammaproteobacteria</taxon>
        <taxon>Pseudomonadales</taxon>
        <taxon>Pseudomonadaceae</taxon>
        <taxon>Pseudomonas</taxon>
    </lineage>
</organism>
<dbReference type="InterPro" id="IPR006860">
    <property type="entry name" value="FecR"/>
</dbReference>
<gene>
    <name evidence="3" type="ORF">GPJ81_15405</name>
</gene>
<dbReference type="EMBL" id="CP046621">
    <property type="protein sequence ID" value="QGW78016.1"/>
    <property type="molecule type" value="Genomic_DNA"/>
</dbReference>
<reference evidence="3" key="1">
    <citation type="submission" date="2019-12" db="EMBL/GenBank/DDBJ databases">
        <title>Hybrid Genome Assemblies of two High G+C Isolates from Undergraduate Microbiology Courses.</title>
        <authorList>
            <person name="Ne Ville C.J."/>
            <person name="Enright D."/>
            <person name="Hernandez I."/>
            <person name="Dodsworth J."/>
            <person name="Orwin P.M."/>
        </authorList>
    </citation>
    <scope>NUCLEOTIDE SEQUENCE [LARGE SCALE GENOMIC DNA]</scope>
    <source>
        <strain evidence="3">Neo</strain>
    </source>
</reference>